<dbReference type="InterPro" id="IPR027417">
    <property type="entry name" value="P-loop_NTPase"/>
</dbReference>
<dbReference type="Proteomes" id="UP001604267">
    <property type="component" value="Unassembled WGS sequence"/>
</dbReference>
<evidence type="ECO:0000313" key="5">
    <source>
        <dbReference type="Proteomes" id="UP001604267"/>
    </source>
</evidence>
<feature type="transmembrane region" description="Helical" evidence="2">
    <location>
        <begin position="12"/>
        <end position="34"/>
    </location>
</feature>
<dbReference type="InterPro" id="IPR045528">
    <property type="entry name" value="DO-GTPase2"/>
</dbReference>
<protein>
    <recommendedName>
        <fullName evidence="3">Double-GTPase 2 domain-containing protein</fullName>
    </recommendedName>
</protein>
<organism evidence="4 5">
    <name type="scientific">Streptomyces cinerochromogenes</name>
    <dbReference type="NCBI Taxonomy" id="66422"/>
    <lineage>
        <taxon>Bacteria</taxon>
        <taxon>Bacillati</taxon>
        <taxon>Actinomycetota</taxon>
        <taxon>Actinomycetes</taxon>
        <taxon>Kitasatosporales</taxon>
        <taxon>Streptomycetaceae</taxon>
        <taxon>Streptomyces</taxon>
    </lineage>
</organism>
<accession>A0ABW7BDT8</accession>
<evidence type="ECO:0000256" key="2">
    <source>
        <dbReference type="SAM" id="Phobius"/>
    </source>
</evidence>
<keyword evidence="2" id="KW-1133">Transmembrane helix</keyword>
<keyword evidence="5" id="KW-1185">Reference proteome</keyword>
<evidence type="ECO:0000313" key="4">
    <source>
        <dbReference type="EMBL" id="MFG3015348.1"/>
    </source>
</evidence>
<keyword evidence="2" id="KW-0812">Transmembrane</keyword>
<name>A0ABW7BDT8_9ACTN</name>
<reference evidence="4 5" key="1">
    <citation type="submission" date="2024-10" db="EMBL/GenBank/DDBJ databases">
        <title>The Natural Products Discovery Center: Release of the First 8490 Sequenced Strains for Exploring Actinobacteria Biosynthetic Diversity.</title>
        <authorList>
            <person name="Kalkreuter E."/>
            <person name="Kautsar S.A."/>
            <person name="Yang D."/>
            <person name="Bader C.D."/>
            <person name="Teijaro C.N."/>
            <person name="Fluegel L."/>
            <person name="Davis C.M."/>
            <person name="Simpson J.R."/>
            <person name="Lauterbach L."/>
            <person name="Steele A.D."/>
            <person name="Gui C."/>
            <person name="Meng S."/>
            <person name="Li G."/>
            <person name="Viehrig K."/>
            <person name="Ye F."/>
            <person name="Su P."/>
            <person name="Kiefer A.F."/>
            <person name="Nichols A."/>
            <person name="Cepeda A.J."/>
            <person name="Yan W."/>
            <person name="Fan B."/>
            <person name="Jiang Y."/>
            <person name="Adhikari A."/>
            <person name="Zheng C.-J."/>
            <person name="Schuster L."/>
            <person name="Cowan T.M."/>
            <person name="Smanski M.J."/>
            <person name="Chevrette M.G."/>
            <person name="De Carvalho L.P.S."/>
            <person name="Shen B."/>
        </authorList>
    </citation>
    <scope>NUCLEOTIDE SEQUENCE [LARGE SCALE GENOMIC DNA]</scope>
    <source>
        <strain evidence="4 5">NPDC048320</strain>
    </source>
</reference>
<proteinExistence type="predicted"/>
<dbReference type="SUPFAM" id="SSF52540">
    <property type="entry name" value="P-loop containing nucleoside triphosphate hydrolases"/>
    <property type="match status" value="1"/>
</dbReference>
<feature type="transmembrane region" description="Helical" evidence="2">
    <location>
        <begin position="131"/>
        <end position="152"/>
    </location>
</feature>
<dbReference type="RefSeq" id="WP_392822914.1">
    <property type="nucleotide sequence ID" value="NZ_JBICYV010000019.1"/>
</dbReference>
<feature type="domain" description="Double-GTPase 2" evidence="3">
    <location>
        <begin position="277"/>
        <end position="456"/>
    </location>
</feature>
<keyword evidence="2" id="KW-0472">Membrane</keyword>
<dbReference type="EMBL" id="JBICYV010000019">
    <property type="protein sequence ID" value="MFG3015348.1"/>
    <property type="molecule type" value="Genomic_DNA"/>
</dbReference>
<feature type="transmembrane region" description="Helical" evidence="2">
    <location>
        <begin position="158"/>
        <end position="181"/>
    </location>
</feature>
<feature type="region of interest" description="Disordered" evidence="1">
    <location>
        <begin position="528"/>
        <end position="558"/>
    </location>
</feature>
<evidence type="ECO:0000259" key="3">
    <source>
        <dbReference type="Pfam" id="PF19993"/>
    </source>
</evidence>
<sequence>MNAGGGDSDLHLVVQVVLVLFGWAGLVAVAVCLFRTLWEFLGRGVHAVWRGLGPRQAGRLDPRLTGALGTEPAELSYWWRQMWADAASAGRDGMRMLWRAFSDPWLDRTVRNLFRGRRPGGRWVRVPLGRFLLATLIAPGTAAGALVGAVLATVLLGWALLFFALLLGVVWLGWAAGVPLLRAVERGWALLRGLRAACPHPGCYAPVPLAVHRCPGCPARHAELRPGRYGALWHVCGCGRRLPATRLTGRGRLSALCPHCEQVLPPAVATTRVVHTPLVGGTSSGKTMLMAAMVEGLHAWAREGHLRVEYATVADRGSHTGVNQQLNRTGWAHATTGGPPRALMLTVARGRRRRLLYLYDPMGESMSEAERVRTQRYLAHTDGIVLVADVLADPAVRARLGPADSERAERARPSAQGPRTTYERLTGELAALTGRRRRLPVAAVVTKRDVLDQLTSLPVPGDGRIDDWLGDIGLGALVRALGHDFGAARYWAVSAHAATGTGPLESEQRRAAEPVLWLLAASGLRTGPLAGRAGGGTGRVPRPRRRPDTSRKGGYTPV</sequence>
<gene>
    <name evidence="4" type="ORF">ACGFZB_33915</name>
</gene>
<dbReference type="Pfam" id="PF19993">
    <property type="entry name" value="DO-GTPase2"/>
    <property type="match status" value="1"/>
</dbReference>
<evidence type="ECO:0000256" key="1">
    <source>
        <dbReference type="SAM" id="MobiDB-lite"/>
    </source>
</evidence>
<comment type="caution">
    <text evidence="4">The sequence shown here is derived from an EMBL/GenBank/DDBJ whole genome shotgun (WGS) entry which is preliminary data.</text>
</comment>